<keyword evidence="2" id="KW-1185">Reference proteome</keyword>
<sequence>MREIDVRDAVRSGPLRKYLSDDRSRVIDELAICLGEARVDIAVVNGKLAGYEIKSKNDTLIRLPRQAEIYGRVFDEMTLVVDASHNDASLKIIPDSWGVIEVRQAADQSTKLKKLRAPRATADQDPYAIAQLLWKDEAVAVLMAHRKGPVPSSKPRTWLWEALASELPLKKLKSEVRRILKVREDWRV</sequence>
<reference evidence="1 2" key="1">
    <citation type="submission" date="2020-10" db="EMBL/GenBank/DDBJ databases">
        <title>Phylogeny of dyella-like bacteria.</title>
        <authorList>
            <person name="Fu J."/>
        </authorList>
    </citation>
    <scope>NUCLEOTIDE SEQUENCE [LARGE SCALE GENOMIC DNA]</scope>
    <source>
        <strain evidence="1 2">DKC-1</strain>
    </source>
</reference>
<dbReference type="InterPro" id="IPR047729">
    <property type="entry name" value="Sce7726-like"/>
</dbReference>
<comment type="caution">
    <text evidence="1">The sequence shown here is derived from an EMBL/GenBank/DDBJ whole genome shotgun (WGS) entry which is preliminary data.</text>
</comment>
<dbReference type="NCBIfam" id="NF033832">
    <property type="entry name" value="sce7726_fam"/>
    <property type="match status" value="1"/>
</dbReference>
<evidence type="ECO:0000313" key="1">
    <source>
        <dbReference type="EMBL" id="MFK2932372.1"/>
    </source>
</evidence>
<organism evidence="1 2">
    <name type="scientific">Dyella agri</name>
    <dbReference type="NCBI Taxonomy" id="1926869"/>
    <lineage>
        <taxon>Bacteria</taxon>
        <taxon>Pseudomonadati</taxon>
        <taxon>Pseudomonadota</taxon>
        <taxon>Gammaproteobacteria</taxon>
        <taxon>Lysobacterales</taxon>
        <taxon>Rhodanobacteraceae</taxon>
        <taxon>Dyella</taxon>
    </lineage>
</organism>
<accession>A0ABW8KLR2</accession>
<dbReference type="EMBL" id="JADIKL010000011">
    <property type="protein sequence ID" value="MFK2932372.1"/>
    <property type="molecule type" value="Genomic_DNA"/>
</dbReference>
<proteinExistence type="predicted"/>
<evidence type="ECO:0000313" key="2">
    <source>
        <dbReference type="Proteomes" id="UP001620397"/>
    </source>
</evidence>
<gene>
    <name evidence="1" type="ORF">ISP14_16435</name>
</gene>
<dbReference type="RefSeq" id="WP_404541892.1">
    <property type="nucleotide sequence ID" value="NZ_JADIKL010000011.1"/>
</dbReference>
<name>A0ABW8KLR2_9GAMM</name>
<protein>
    <submittedName>
        <fullName evidence="1">Sce7726 family protein</fullName>
    </submittedName>
</protein>
<dbReference type="Proteomes" id="UP001620397">
    <property type="component" value="Unassembled WGS sequence"/>
</dbReference>